<evidence type="ECO:0000256" key="1">
    <source>
        <dbReference type="ARBA" id="ARBA00004651"/>
    </source>
</evidence>
<evidence type="ECO:0000256" key="6">
    <source>
        <dbReference type="ARBA" id="ARBA00022989"/>
    </source>
</evidence>
<feature type="transmembrane region" description="Helical" evidence="10">
    <location>
        <begin position="153"/>
        <end position="170"/>
    </location>
</feature>
<dbReference type="InterPro" id="IPR022357">
    <property type="entry name" value="MIP_CS"/>
</dbReference>
<dbReference type="PROSITE" id="PS00221">
    <property type="entry name" value="MIP"/>
    <property type="match status" value="1"/>
</dbReference>
<keyword evidence="5 8" id="KW-0812">Transmembrane</keyword>
<reference evidence="11 12" key="1">
    <citation type="submission" date="2016-09" db="EMBL/GenBank/DDBJ databases">
        <title>Extensive genetic diversity and differential bi-allelic expression allows diatom success in the polar Southern Ocean.</title>
        <authorList>
            <consortium name="DOE Joint Genome Institute"/>
            <person name="Mock T."/>
            <person name="Otillar R.P."/>
            <person name="Strauss J."/>
            <person name="Dupont C."/>
            <person name="Frickenhaus S."/>
            <person name="Maumus F."/>
            <person name="Mcmullan M."/>
            <person name="Sanges R."/>
            <person name="Schmutz J."/>
            <person name="Toseland A."/>
            <person name="Valas R."/>
            <person name="Veluchamy A."/>
            <person name="Ward B.J."/>
            <person name="Allen A."/>
            <person name="Barry K."/>
            <person name="Falciatore A."/>
            <person name="Ferrante M."/>
            <person name="Fortunato A.E."/>
            <person name="Gloeckner G."/>
            <person name="Gruber A."/>
            <person name="Hipkin R."/>
            <person name="Janech M."/>
            <person name="Kroth P."/>
            <person name="Leese F."/>
            <person name="Lindquist E."/>
            <person name="Lyon B.R."/>
            <person name="Martin J."/>
            <person name="Mayer C."/>
            <person name="Parker M."/>
            <person name="Quesneville H."/>
            <person name="Raymond J."/>
            <person name="Uhlig C."/>
            <person name="Valentin K.U."/>
            <person name="Worden A.Z."/>
            <person name="Armbrust E.V."/>
            <person name="Bowler C."/>
            <person name="Green B."/>
            <person name="Moulton V."/>
            <person name="Van Oosterhout C."/>
            <person name="Grigoriev I."/>
        </authorList>
    </citation>
    <scope>NUCLEOTIDE SEQUENCE [LARGE SCALE GENOMIC DNA]</scope>
    <source>
        <strain evidence="11 12">CCMP1102</strain>
    </source>
</reference>
<evidence type="ECO:0000256" key="4">
    <source>
        <dbReference type="ARBA" id="ARBA00022475"/>
    </source>
</evidence>
<evidence type="ECO:0000256" key="3">
    <source>
        <dbReference type="ARBA" id="ARBA00022448"/>
    </source>
</evidence>
<gene>
    <name evidence="11" type="ORF">FRACYDRAFT_240929</name>
</gene>
<evidence type="ECO:0000256" key="2">
    <source>
        <dbReference type="ARBA" id="ARBA00006175"/>
    </source>
</evidence>
<dbReference type="PRINTS" id="PR00783">
    <property type="entry name" value="MINTRINSICP"/>
</dbReference>
<feature type="transmembrane region" description="Helical" evidence="10">
    <location>
        <begin position="182"/>
        <end position="206"/>
    </location>
</feature>
<dbReference type="OrthoDB" id="196518at2759"/>
<feature type="transmembrane region" description="Helical" evidence="10">
    <location>
        <begin position="105"/>
        <end position="133"/>
    </location>
</feature>
<keyword evidence="6 10" id="KW-1133">Transmembrane helix</keyword>
<keyword evidence="12" id="KW-1185">Reference proteome</keyword>
<dbReference type="Pfam" id="PF00230">
    <property type="entry name" value="MIP"/>
    <property type="match status" value="1"/>
</dbReference>
<feature type="transmembrane region" description="Helical" evidence="10">
    <location>
        <begin position="37"/>
        <end position="54"/>
    </location>
</feature>
<keyword evidence="7 10" id="KW-0472">Membrane</keyword>
<feature type="compositionally biased region" description="Low complexity" evidence="9">
    <location>
        <begin position="295"/>
        <end position="307"/>
    </location>
</feature>
<evidence type="ECO:0000256" key="7">
    <source>
        <dbReference type="ARBA" id="ARBA00023136"/>
    </source>
</evidence>
<comment type="similarity">
    <text evidence="2 8">Belongs to the MIP/aquaporin (TC 1.A.8) family.</text>
</comment>
<proteinExistence type="inferred from homology"/>
<accession>A0A1E7F8C7</accession>
<evidence type="ECO:0000256" key="9">
    <source>
        <dbReference type="SAM" id="MobiDB-lite"/>
    </source>
</evidence>
<feature type="transmembrane region" description="Helical" evidence="10">
    <location>
        <begin position="226"/>
        <end position="246"/>
    </location>
</feature>
<dbReference type="GO" id="GO:0015250">
    <property type="term" value="F:water channel activity"/>
    <property type="evidence" value="ECO:0007669"/>
    <property type="project" value="TreeGrafter"/>
</dbReference>
<protein>
    <submittedName>
        <fullName evidence="11">Aquaporin-like protein</fullName>
    </submittedName>
</protein>
<feature type="region of interest" description="Disordered" evidence="9">
    <location>
        <begin position="274"/>
        <end position="318"/>
    </location>
</feature>
<comment type="subcellular location">
    <subcellularLocation>
        <location evidence="1">Cell membrane</location>
        <topology evidence="1">Multi-pass membrane protein</topology>
    </subcellularLocation>
</comment>
<keyword evidence="3 8" id="KW-0813">Transport</keyword>
<dbReference type="InterPro" id="IPR000425">
    <property type="entry name" value="MIP"/>
</dbReference>
<dbReference type="InParanoid" id="A0A1E7F8C7"/>
<dbReference type="EMBL" id="KV784360">
    <property type="protein sequence ID" value="OEU14389.1"/>
    <property type="molecule type" value="Genomic_DNA"/>
</dbReference>
<dbReference type="PANTHER" id="PTHR19139:SF199">
    <property type="entry name" value="MIP17260P"/>
    <property type="match status" value="1"/>
</dbReference>
<organism evidence="11 12">
    <name type="scientific">Fragilariopsis cylindrus CCMP1102</name>
    <dbReference type="NCBI Taxonomy" id="635003"/>
    <lineage>
        <taxon>Eukaryota</taxon>
        <taxon>Sar</taxon>
        <taxon>Stramenopiles</taxon>
        <taxon>Ochrophyta</taxon>
        <taxon>Bacillariophyta</taxon>
        <taxon>Bacillariophyceae</taxon>
        <taxon>Bacillariophycidae</taxon>
        <taxon>Bacillariales</taxon>
        <taxon>Bacillariaceae</taxon>
        <taxon>Fragilariopsis</taxon>
    </lineage>
</organism>
<evidence type="ECO:0000256" key="5">
    <source>
        <dbReference type="ARBA" id="ARBA00022692"/>
    </source>
</evidence>
<dbReference type="PANTHER" id="PTHR19139">
    <property type="entry name" value="AQUAPORIN TRANSPORTER"/>
    <property type="match status" value="1"/>
</dbReference>
<dbReference type="InterPro" id="IPR034294">
    <property type="entry name" value="Aquaporin_transptr"/>
</dbReference>
<feature type="compositionally biased region" description="Basic and acidic residues" evidence="9">
    <location>
        <begin position="281"/>
        <end position="293"/>
    </location>
</feature>
<keyword evidence="4" id="KW-1003">Cell membrane</keyword>
<name>A0A1E7F8C7_9STRA</name>
<evidence type="ECO:0000313" key="12">
    <source>
        <dbReference type="Proteomes" id="UP000095751"/>
    </source>
</evidence>
<sequence length="318" mass="34437">MESIQNAERKFFDVVLSQTFGTKGSFVHKLCRTITPYWIEFFGALIITLTVALTNRSDDGFDATNQMAPIAIGAMVTAMLYSYGHVSGAHFNPSVTMAVFIRGKISLLTLIPYFAFQVAGAVAGATIAARVVGGVQYLPAFELDHDAVSTGDAFLLEFLYTYALCTTVLNTATTASLHGNQFYGIAIGFVLIAGITSIGPVTGAALNPAFATAFHVIHSKFSQSDLWVYWISGLMAGICAGLTFHITNNEEIDLRFLSPEIKVETTLEHRAAAVGGQTNTYHEKTNVPWKETDTSSCSSSERSNNNNAQQQVDEETET</sequence>
<dbReference type="SUPFAM" id="SSF81338">
    <property type="entry name" value="Aquaporin-like"/>
    <property type="match status" value="1"/>
</dbReference>
<dbReference type="KEGG" id="fcy:FRACYDRAFT_240929"/>
<dbReference type="Proteomes" id="UP000095751">
    <property type="component" value="Unassembled WGS sequence"/>
</dbReference>
<dbReference type="Gene3D" id="1.20.1080.10">
    <property type="entry name" value="Glycerol uptake facilitator protein"/>
    <property type="match status" value="1"/>
</dbReference>
<dbReference type="GO" id="GO:0005886">
    <property type="term" value="C:plasma membrane"/>
    <property type="evidence" value="ECO:0007669"/>
    <property type="project" value="UniProtKB-SubCell"/>
</dbReference>
<evidence type="ECO:0000256" key="8">
    <source>
        <dbReference type="RuleBase" id="RU000477"/>
    </source>
</evidence>
<evidence type="ECO:0000256" key="10">
    <source>
        <dbReference type="SAM" id="Phobius"/>
    </source>
</evidence>
<evidence type="ECO:0000313" key="11">
    <source>
        <dbReference type="EMBL" id="OEU14389.1"/>
    </source>
</evidence>
<dbReference type="AlphaFoldDB" id="A0A1E7F8C7"/>
<feature type="transmembrane region" description="Helical" evidence="10">
    <location>
        <begin position="66"/>
        <end position="84"/>
    </location>
</feature>
<dbReference type="InterPro" id="IPR023271">
    <property type="entry name" value="Aquaporin-like"/>
</dbReference>